<proteinExistence type="predicted"/>
<dbReference type="InterPro" id="IPR000397">
    <property type="entry name" value="Heat_shock_Hsp33"/>
</dbReference>
<evidence type="ECO:0000256" key="4">
    <source>
        <dbReference type="ARBA" id="ARBA00023186"/>
    </source>
</evidence>
<dbReference type="PANTHER" id="PTHR30111">
    <property type="entry name" value="33 KDA CHAPERONIN"/>
    <property type="match status" value="1"/>
</dbReference>
<organism evidence="6 7">
    <name type="scientific">Komagataeibacter europaeus NBRC 3261</name>
    <dbReference type="NCBI Taxonomy" id="1234669"/>
    <lineage>
        <taxon>Bacteria</taxon>
        <taxon>Pseudomonadati</taxon>
        <taxon>Pseudomonadota</taxon>
        <taxon>Alphaproteobacteria</taxon>
        <taxon>Acetobacterales</taxon>
        <taxon>Acetobacteraceae</taxon>
        <taxon>Komagataeibacter</taxon>
    </lineage>
</organism>
<evidence type="ECO:0000256" key="2">
    <source>
        <dbReference type="ARBA" id="ARBA00022833"/>
    </source>
</evidence>
<keyword evidence="5" id="KW-0676">Redox-active center</keyword>
<dbReference type="Gene3D" id="3.90.1280.10">
    <property type="entry name" value="HSP33 redox switch-like"/>
    <property type="match status" value="1"/>
</dbReference>
<evidence type="ECO:0000313" key="7">
    <source>
        <dbReference type="Proteomes" id="UP000032675"/>
    </source>
</evidence>
<dbReference type="GO" id="GO:0044183">
    <property type="term" value="F:protein folding chaperone"/>
    <property type="evidence" value="ECO:0007669"/>
    <property type="project" value="TreeGrafter"/>
</dbReference>
<evidence type="ECO:0000256" key="5">
    <source>
        <dbReference type="ARBA" id="ARBA00023284"/>
    </source>
</evidence>
<dbReference type="PIRSF" id="PIRSF005261">
    <property type="entry name" value="Heat_shock_Hsp33"/>
    <property type="match status" value="1"/>
</dbReference>
<evidence type="ECO:0000256" key="1">
    <source>
        <dbReference type="ARBA" id="ARBA00022490"/>
    </source>
</evidence>
<dbReference type="Gene3D" id="3.55.30.10">
    <property type="entry name" value="Hsp33 domain"/>
    <property type="match status" value="1"/>
</dbReference>
<keyword evidence="1" id="KW-0963">Cytoplasm</keyword>
<keyword evidence="2" id="KW-0862">Zinc</keyword>
<keyword evidence="6" id="KW-0346">Stress response</keyword>
<accession>A0A0D6PWJ8</accession>
<dbReference type="GO" id="GO:0051082">
    <property type="term" value="F:unfolded protein binding"/>
    <property type="evidence" value="ECO:0007669"/>
    <property type="project" value="InterPro"/>
</dbReference>
<dbReference type="GO" id="GO:0005737">
    <property type="term" value="C:cytoplasm"/>
    <property type="evidence" value="ECO:0007669"/>
    <property type="project" value="InterPro"/>
</dbReference>
<dbReference type="SUPFAM" id="SSF64397">
    <property type="entry name" value="Hsp33 domain"/>
    <property type="match status" value="1"/>
</dbReference>
<comment type="caution">
    <text evidence="6">The sequence shown here is derived from an EMBL/GenBank/DDBJ whole genome shotgun (WGS) entry which is preliminary data.</text>
</comment>
<dbReference type="AlphaFoldDB" id="A0A0D6PWJ8"/>
<sequence>MMLRVSAMTANNPSPAFLDASRPDTPDLVVPQGVVPFYLDHRPVRGRLVRPGVLTDTLLTRHDNPDAVLRLAGEALALVAALASSLKFKGSFSLQAKGDGPVSLLLADCTDSGALRFHARSDDEQVAELLKTTPNPTASQLLGKGYIAFSVDQGPDTDIHQGIVEMNGESLSEMAAHYFATSEQHACWVRLFCEKTPAGWRSGALVMEKIAMDGGVDNDITTEDGDDAWETAVTLATTLTAREVLDDSLSSGDLLYRLFHAEGLIAGQPRALAFGCRCSRARLSGILETFPLDDLDHMAQDGTITMNCSFCNHSFHFQRDEIGGKAA</sequence>
<gene>
    <name evidence="6" type="ORF">Geu3261_0014_004</name>
</gene>
<name>A0A0D6PWJ8_KOMEU</name>
<reference evidence="6 7" key="1">
    <citation type="submission" date="2012-11" db="EMBL/GenBank/DDBJ databases">
        <title>Whole genome sequence of Gluconacetobacter europaeus NBRC3261.</title>
        <authorList>
            <person name="Azuma Y."/>
            <person name="Higashiura N."/>
            <person name="Hirakawa H."/>
            <person name="Matsushita K."/>
        </authorList>
    </citation>
    <scope>NUCLEOTIDE SEQUENCE [LARGE SCALE GENOMIC DNA]</scope>
    <source>
        <strain evidence="6 7">NBRC 3261</strain>
    </source>
</reference>
<dbReference type="Gene3D" id="1.10.287.480">
    <property type="entry name" value="helix hairpin bin"/>
    <property type="match status" value="1"/>
</dbReference>
<dbReference type="GO" id="GO:0042026">
    <property type="term" value="P:protein refolding"/>
    <property type="evidence" value="ECO:0007669"/>
    <property type="project" value="TreeGrafter"/>
</dbReference>
<dbReference type="InterPro" id="IPR023212">
    <property type="entry name" value="Hsp33_helix_hairpin_bin_dom_sf"/>
</dbReference>
<dbReference type="EMBL" id="BANI01000014">
    <property type="protein sequence ID" value="GAN95155.1"/>
    <property type="molecule type" value="Genomic_DNA"/>
</dbReference>
<dbReference type="PANTHER" id="PTHR30111:SF1">
    <property type="entry name" value="33 KDA CHAPERONIN"/>
    <property type="match status" value="1"/>
</dbReference>
<keyword evidence="3" id="KW-1015">Disulfide bond</keyword>
<dbReference type="SUPFAM" id="SSF118352">
    <property type="entry name" value="HSP33 redox switch-like"/>
    <property type="match status" value="1"/>
</dbReference>
<evidence type="ECO:0000313" key="6">
    <source>
        <dbReference type="EMBL" id="GAN95155.1"/>
    </source>
</evidence>
<dbReference type="InterPro" id="IPR016153">
    <property type="entry name" value="Heat_shock_Hsp33_N"/>
</dbReference>
<protein>
    <submittedName>
        <fullName evidence="6">Heat shock protein Hsp33</fullName>
    </submittedName>
</protein>
<evidence type="ECO:0000256" key="3">
    <source>
        <dbReference type="ARBA" id="ARBA00023157"/>
    </source>
</evidence>
<dbReference type="Pfam" id="PF01430">
    <property type="entry name" value="HSP33"/>
    <property type="match status" value="1"/>
</dbReference>
<dbReference type="Proteomes" id="UP000032675">
    <property type="component" value="Unassembled WGS sequence"/>
</dbReference>
<dbReference type="InterPro" id="IPR016154">
    <property type="entry name" value="Heat_shock_Hsp33_C"/>
</dbReference>
<keyword evidence="4" id="KW-0143">Chaperone</keyword>